<organism evidence="3 4">
    <name type="scientific">Pseudonocardia parietis</name>
    <dbReference type="NCBI Taxonomy" id="570936"/>
    <lineage>
        <taxon>Bacteria</taxon>
        <taxon>Bacillati</taxon>
        <taxon>Actinomycetota</taxon>
        <taxon>Actinomycetes</taxon>
        <taxon>Pseudonocardiales</taxon>
        <taxon>Pseudonocardiaceae</taxon>
        <taxon>Pseudonocardia</taxon>
    </lineage>
</organism>
<accession>A0ABS4W600</accession>
<proteinExistence type="predicted"/>
<sequence>MARTSQRSWQRWQDWAALVIGVLTALAPLVVATNAAAVWTMVVLGVVLAAASLWSLVSPGSVTSEWVHGVLGVLLFLAPWVMGYSALTGASWTSWVAGGLTVVVAASALPAANAAHRGTLAAS</sequence>
<feature type="transmembrane region" description="Helical" evidence="1">
    <location>
        <begin position="12"/>
        <end position="31"/>
    </location>
</feature>
<feature type="transmembrane region" description="Helical" evidence="1">
    <location>
        <begin position="66"/>
        <end position="86"/>
    </location>
</feature>
<comment type="caution">
    <text evidence="3">The sequence shown here is derived from an EMBL/GenBank/DDBJ whole genome shotgun (WGS) entry which is preliminary data.</text>
</comment>
<evidence type="ECO:0000256" key="1">
    <source>
        <dbReference type="SAM" id="Phobius"/>
    </source>
</evidence>
<keyword evidence="1" id="KW-0472">Membrane</keyword>
<feature type="transmembrane region" description="Helical" evidence="1">
    <location>
        <begin position="92"/>
        <end position="112"/>
    </location>
</feature>
<evidence type="ECO:0000313" key="3">
    <source>
        <dbReference type="EMBL" id="MBP2371638.1"/>
    </source>
</evidence>
<protein>
    <submittedName>
        <fullName evidence="3">Uncharacterized membrane protein HdeD (DUF308 family)</fullName>
    </submittedName>
</protein>
<gene>
    <name evidence="3" type="ORF">JOF36_007411</name>
</gene>
<keyword evidence="1" id="KW-0812">Transmembrane</keyword>
<evidence type="ECO:0000313" key="4">
    <source>
        <dbReference type="Proteomes" id="UP001519295"/>
    </source>
</evidence>
<dbReference type="EMBL" id="JAGINU010000004">
    <property type="protein sequence ID" value="MBP2371638.1"/>
    <property type="molecule type" value="Genomic_DNA"/>
</dbReference>
<keyword evidence="1" id="KW-1133">Transmembrane helix</keyword>
<keyword evidence="4" id="KW-1185">Reference proteome</keyword>
<name>A0ABS4W600_9PSEU</name>
<dbReference type="Proteomes" id="UP001519295">
    <property type="component" value="Unassembled WGS sequence"/>
</dbReference>
<dbReference type="InterPro" id="IPR005530">
    <property type="entry name" value="SPW"/>
</dbReference>
<dbReference type="RefSeq" id="WP_210036776.1">
    <property type="nucleotide sequence ID" value="NZ_JAGINU010000004.1"/>
</dbReference>
<feature type="transmembrane region" description="Helical" evidence="1">
    <location>
        <begin position="37"/>
        <end position="57"/>
    </location>
</feature>
<feature type="domain" description="SPW repeat-containing integral membrane" evidence="2">
    <location>
        <begin position="12"/>
        <end position="106"/>
    </location>
</feature>
<reference evidence="3 4" key="1">
    <citation type="submission" date="2021-03" db="EMBL/GenBank/DDBJ databases">
        <title>Sequencing the genomes of 1000 actinobacteria strains.</title>
        <authorList>
            <person name="Klenk H.-P."/>
        </authorList>
    </citation>
    <scope>NUCLEOTIDE SEQUENCE [LARGE SCALE GENOMIC DNA]</scope>
    <source>
        <strain evidence="3 4">DSM 45256</strain>
    </source>
</reference>
<evidence type="ECO:0000259" key="2">
    <source>
        <dbReference type="Pfam" id="PF03779"/>
    </source>
</evidence>
<dbReference type="Pfam" id="PF03779">
    <property type="entry name" value="SPW"/>
    <property type="match status" value="1"/>
</dbReference>